<evidence type="ECO:0000313" key="1">
    <source>
        <dbReference type="EMBL" id="KAK7257462.1"/>
    </source>
</evidence>
<reference evidence="1 2" key="1">
    <citation type="submission" date="2024-01" db="EMBL/GenBank/DDBJ databases">
        <title>The genomes of 5 underutilized Papilionoideae crops provide insights into root nodulation and disease resistanc.</title>
        <authorList>
            <person name="Yuan L."/>
        </authorList>
    </citation>
    <scope>NUCLEOTIDE SEQUENCE [LARGE SCALE GENOMIC DNA]</scope>
    <source>
        <strain evidence="1">ZHUSHIDOU_FW_LH</strain>
        <tissue evidence="1">Leaf</tissue>
    </source>
</reference>
<dbReference type="AlphaFoldDB" id="A0AAN9EH87"/>
<protein>
    <submittedName>
        <fullName evidence="1">Uncharacterized protein</fullName>
    </submittedName>
</protein>
<organism evidence="1 2">
    <name type="scientific">Crotalaria pallida</name>
    <name type="common">Smooth rattlebox</name>
    <name type="synonym">Crotalaria striata</name>
    <dbReference type="NCBI Taxonomy" id="3830"/>
    <lineage>
        <taxon>Eukaryota</taxon>
        <taxon>Viridiplantae</taxon>
        <taxon>Streptophyta</taxon>
        <taxon>Embryophyta</taxon>
        <taxon>Tracheophyta</taxon>
        <taxon>Spermatophyta</taxon>
        <taxon>Magnoliopsida</taxon>
        <taxon>eudicotyledons</taxon>
        <taxon>Gunneridae</taxon>
        <taxon>Pentapetalae</taxon>
        <taxon>rosids</taxon>
        <taxon>fabids</taxon>
        <taxon>Fabales</taxon>
        <taxon>Fabaceae</taxon>
        <taxon>Papilionoideae</taxon>
        <taxon>50 kb inversion clade</taxon>
        <taxon>genistoids sensu lato</taxon>
        <taxon>core genistoids</taxon>
        <taxon>Crotalarieae</taxon>
        <taxon>Crotalaria</taxon>
    </lineage>
</organism>
<name>A0AAN9EH87_CROPI</name>
<accession>A0AAN9EH87</accession>
<dbReference type="EMBL" id="JAYWIO010000006">
    <property type="protein sequence ID" value="KAK7257462.1"/>
    <property type="molecule type" value="Genomic_DNA"/>
</dbReference>
<sequence length="86" mass="10138">MTSLRSHKHITFFVYRKRERESFRDNLCPSTFTNLPLPFFSLVPSFFFYKVFSIFRLLFCSSLSLQSSWAGDRIRSFVDLVLQLGG</sequence>
<keyword evidence="2" id="KW-1185">Reference proteome</keyword>
<dbReference type="Proteomes" id="UP001372338">
    <property type="component" value="Unassembled WGS sequence"/>
</dbReference>
<proteinExistence type="predicted"/>
<gene>
    <name evidence="1" type="ORF">RIF29_31463</name>
</gene>
<evidence type="ECO:0000313" key="2">
    <source>
        <dbReference type="Proteomes" id="UP001372338"/>
    </source>
</evidence>
<comment type="caution">
    <text evidence="1">The sequence shown here is derived from an EMBL/GenBank/DDBJ whole genome shotgun (WGS) entry which is preliminary data.</text>
</comment>